<reference evidence="1 2" key="1">
    <citation type="journal article" date="2019" name="G3 (Bethesda)">
        <title>Sequencing of a Wild Apple (Malus baccata) Genome Unravels the Differences Between Cultivated and Wild Apple Species Regarding Disease Resistance and Cold Tolerance.</title>
        <authorList>
            <person name="Chen X."/>
        </authorList>
    </citation>
    <scope>NUCLEOTIDE SEQUENCE [LARGE SCALE GENOMIC DNA]</scope>
    <source>
        <strain evidence="2">cv. Shandingzi</strain>
        <tissue evidence="1">Leaves</tissue>
    </source>
</reference>
<evidence type="ECO:0000313" key="2">
    <source>
        <dbReference type="Proteomes" id="UP000315295"/>
    </source>
</evidence>
<accession>A0A540KX86</accession>
<dbReference type="EMBL" id="VIEB01000888">
    <property type="protein sequence ID" value="TQD78833.1"/>
    <property type="molecule type" value="Genomic_DNA"/>
</dbReference>
<keyword evidence="2" id="KW-1185">Reference proteome</keyword>
<dbReference type="Proteomes" id="UP000315295">
    <property type="component" value="Unassembled WGS sequence"/>
</dbReference>
<name>A0A540KX86_MALBA</name>
<evidence type="ECO:0000313" key="1">
    <source>
        <dbReference type="EMBL" id="TQD78833.1"/>
    </source>
</evidence>
<dbReference type="AlphaFoldDB" id="A0A540KX86"/>
<protein>
    <submittedName>
        <fullName evidence="1">Uncharacterized protein</fullName>
    </submittedName>
</protein>
<comment type="caution">
    <text evidence="1">The sequence shown here is derived from an EMBL/GenBank/DDBJ whole genome shotgun (WGS) entry which is preliminary data.</text>
</comment>
<sequence length="88" mass="9903">MAEENETGSKIPAAAPIMVQSENSSFNIGMVLDENNYDLLAPLIQIHIAGRKKMGYLRGSIKAPSEDDPKYDDWFSEDQKIKSWLCLQ</sequence>
<gene>
    <name evidence="1" type="ORF">C1H46_035613</name>
</gene>
<organism evidence="1 2">
    <name type="scientific">Malus baccata</name>
    <name type="common">Siberian crab apple</name>
    <name type="synonym">Pyrus baccata</name>
    <dbReference type="NCBI Taxonomy" id="106549"/>
    <lineage>
        <taxon>Eukaryota</taxon>
        <taxon>Viridiplantae</taxon>
        <taxon>Streptophyta</taxon>
        <taxon>Embryophyta</taxon>
        <taxon>Tracheophyta</taxon>
        <taxon>Spermatophyta</taxon>
        <taxon>Magnoliopsida</taxon>
        <taxon>eudicotyledons</taxon>
        <taxon>Gunneridae</taxon>
        <taxon>Pentapetalae</taxon>
        <taxon>rosids</taxon>
        <taxon>fabids</taxon>
        <taxon>Rosales</taxon>
        <taxon>Rosaceae</taxon>
        <taxon>Amygdaloideae</taxon>
        <taxon>Maleae</taxon>
        <taxon>Malus</taxon>
    </lineage>
</organism>
<proteinExistence type="predicted"/>